<reference evidence="4" key="2">
    <citation type="submission" date="2020-09" db="EMBL/GenBank/DDBJ databases">
        <authorList>
            <person name="Sun Q."/>
            <person name="Zhou Y."/>
        </authorList>
    </citation>
    <scope>NUCLEOTIDE SEQUENCE</scope>
    <source>
        <strain evidence="4">CGMCC 1.12919</strain>
    </source>
</reference>
<sequence>MQGSTRGRRWPLGALLLGWTLAAIAMAGPTWQKLPTPALDRFDPTVIVLSLAQSMNATDQSPSRLAAARYKIDDILGRLRSGQVGLVIFADAPFVAAPLTEDGRVVAQMLPELASNLMPVLNDRPDLAIERAAELLRNAGAPAGRIVVLADGTGEQPDRTFAAARAAAQAGYIVNVIGVGSASGSPLIDFNGNPVKGGDGAPATTRLDEQRLIELAAAGNGRYTPITADDRDLGVVLARGAGPLASSALKDSGLVADQWRDMGPWLAIAVLVLASLAFRRGWVAVLVLGALLAHGAGTGEVKAAEPAAAAQGWKNLWQRPDQQGASAFRGGAYGAAATTFEDPAWRASALYKAGSYREAADAFSRLPGEDYNRGNALARAGELEEAVKAYDSALEADPADADARHNRELVQKLLDQQKQDQKPPEGGQSNDPAQDQQQGGQDQREQPQQDGKGQAPQQPEQKPPEPKQQNSDPAKQQPQQGSSTGGQQPKDKDAPPKKDGRPAPPPKDDKPDAPPQRGADGSKTPPPADPPDQGKQADAPAAPKDEAPPGEAQAGAAPGQMSEQDQNREQTLRLVPNDPTSLLRARIRMHYGAMGIPTARR</sequence>
<dbReference type="AlphaFoldDB" id="A0A916XLK3"/>
<accession>A0A916XLK3</accession>
<dbReference type="InterPro" id="IPR002035">
    <property type="entry name" value="VWF_A"/>
</dbReference>
<evidence type="ECO:0000256" key="2">
    <source>
        <dbReference type="SAM" id="MobiDB-lite"/>
    </source>
</evidence>
<dbReference type="PANTHER" id="PTHR22550">
    <property type="entry name" value="SPORE GERMINATION PROTEIN"/>
    <property type="match status" value="1"/>
</dbReference>
<evidence type="ECO:0000313" key="5">
    <source>
        <dbReference type="Proteomes" id="UP000637002"/>
    </source>
</evidence>
<dbReference type="Gene3D" id="3.40.50.410">
    <property type="entry name" value="von Willebrand factor, type A domain"/>
    <property type="match status" value="1"/>
</dbReference>
<feature type="compositionally biased region" description="Low complexity" evidence="2">
    <location>
        <begin position="549"/>
        <end position="560"/>
    </location>
</feature>
<dbReference type="RefSeq" id="WP_188611340.1">
    <property type="nucleotide sequence ID" value="NZ_BMGG01000008.1"/>
</dbReference>
<feature type="compositionally biased region" description="Basic and acidic residues" evidence="2">
    <location>
        <begin position="489"/>
        <end position="512"/>
    </location>
</feature>
<protein>
    <submittedName>
        <fullName evidence="4">Membrane protein</fullName>
    </submittedName>
</protein>
<feature type="compositionally biased region" description="Low complexity" evidence="2">
    <location>
        <begin position="531"/>
        <end position="542"/>
    </location>
</feature>
<dbReference type="InterPro" id="IPR019734">
    <property type="entry name" value="TPR_rpt"/>
</dbReference>
<dbReference type="PANTHER" id="PTHR22550:SF14">
    <property type="entry name" value="VWFA DOMAIN-CONTAINING PROTEIN"/>
    <property type="match status" value="1"/>
</dbReference>
<feature type="compositionally biased region" description="Low complexity" evidence="2">
    <location>
        <begin position="476"/>
        <end position="488"/>
    </location>
</feature>
<feature type="repeat" description="TPR" evidence="1">
    <location>
        <begin position="367"/>
        <end position="400"/>
    </location>
</feature>
<name>A0A916XLK3_9HYPH</name>
<feature type="domain" description="VWFA" evidence="3">
    <location>
        <begin position="44"/>
        <end position="248"/>
    </location>
</feature>
<comment type="caution">
    <text evidence="4">The sequence shown here is derived from an EMBL/GenBank/DDBJ whole genome shotgun (WGS) entry which is preliminary data.</text>
</comment>
<dbReference type="InterPro" id="IPR011990">
    <property type="entry name" value="TPR-like_helical_dom_sf"/>
</dbReference>
<evidence type="ECO:0000256" key="1">
    <source>
        <dbReference type="PROSITE-ProRule" id="PRU00339"/>
    </source>
</evidence>
<dbReference type="InterPro" id="IPR050768">
    <property type="entry name" value="UPF0353/GerABKA_families"/>
</dbReference>
<gene>
    <name evidence="4" type="ORF">GCM10010994_44240</name>
</gene>
<dbReference type="Gene3D" id="1.25.40.10">
    <property type="entry name" value="Tetratricopeptide repeat domain"/>
    <property type="match status" value="1"/>
</dbReference>
<dbReference type="InterPro" id="IPR036465">
    <property type="entry name" value="vWFA_dom_sf"/>
</dbReference>
<dbReference type="Proteomes" id="UP000637002">
    <property type="component" value="Unassembled WGS sequence"/>
</dbReference>
<evidence type="ECO:0000313" key="4">
    <source>
        <dbReference type="EMBL" id="GGC81420.1"/>
    </source>
</evidence>
<feature type="compositionally biased region" description="Low complexity" evidence="2">
    <location>
        <begin position="448"/>
        <end position="460"/>
    </location>
</feature>
<keyword evidence="1" id="KW-0802">TPR repeat</keyword>
<dbReference type="PROSITE" id="PS50005">
    <property type="entry name" value="TPR"/>
    <property type="match status" value="1"/>
</dbReference>
<dbReference type="SUPFAM" id="SSF48452">
    <property type="entry name" value="TPR-like"/>
    <property type="match status" value="1"/>
</dbReference>
<dbReference type="PROSITE" id="PS50234">
    <property type="entry name" value="VWFA"/>
    <property type="match status" value="1"/>
</dbReference>
<dbReference type="Pfam" id="PF13414">
    <property type="entry name" value="TPR_11"/>
    <property type="match status" value="1"/>
</dbReference>
<keyword evidence="5" id="KW-1185">Reference proteome</keyword>
<dbReference type="SUPFAM" id="SSF53300">
    <property type="entry name" value="vWA-like"/>
    <property type="match status" value="1"/>
</dbReference>
<evidence type="ECO:0000259" key="3">
    <source>
        <dbReference type="PROSITE" id="PS50234"/>
    </source>
</evidence>
<organism evidence="4 5">
    <name type="scientific">Chelatococcus reniformis</name>
    <dbReference type="NCBI Taxonomy" id="1494448"/>
    <lineage>
        <taxon>Bacteria</taxon>
        <taxon>Pseudomonadati</taxon>
        <taxon>Pseudomonadota</taxon>
        <taxon>Alphaproteobacteria</taxon>
        <taxon>Hyphomicrobiales</taxon>
        <taxon>Chelatococcaceae</taxon>
        <taxon>Chelatococcus</taxon>
    </lineage>
</organism>
<reference evidence="4" key="1">
    <citation type="journal article" date="2014" name="Int. J. Syst. Evol. Microbiol.">
        <title>Complete genome sequence of Corynebacterium casei LMG S-19264T (=DSM 44701T), isolated from a smear-ripened cheese.</title>
        <authorList>
            <consortium name="US DOE Joint Genome Institute (JGI-PGF)"/>
            <person name="Walter F."/>
            <person name="Albersmeier A."/>
            <person name="Kalinowski J."/>
            <person name="Ruckert C."/>
        </authorList>
    </citation>
    <scope>NUCLEOTIDE SEQUENCE</scope>
    <source>
        <strain evidence="4">CGMCC 1.12919</strain>
    </source>
</reference>
<proteinExistence type="predicted"/>
<dbReference type="Pfam" id="PF13519">
    <property type="entry name" value="VWA_2"/>
    <property type="match status" value="1"/>
</dbReference>
<dbReference type="EMBL" id="BMGG01000008">
    <property type="protein sequence ID" value="GGC81420.1"/>
    <property type="molecule type" value="Genomic_DNA"/>
</dbReference>
<feature type="region of interest" description="Disordered" evidence="2">
    <location>
        <begin position="416"/>
        <end position="579"/>
    </location>
</feature>